<dbReference type="InterPro" id="IPR011698">
    <property type="entry name" value="GATase_3"/>
</dbReference>
<dbReference type="Pfam" id="PF01656">
    <property type="entry name" value="CbiA"/>
    <property type="match status" value="1"/>
</dbReference>
<organism evidence="10 11">
    <name type="scientific">Methanoculleus palmolei</name>
    <dbReference type="NCBI Taxonomy" id="72612"/>
    <lineage>
        <taxon>Archaea</taxon>
        <taxon>Methanobacteriati</taxon>
        <taxon>Methanobacteriota</taxon>
        <taxon>Stenosarchaea group</taxon>
        <taxon>Methanomicrobia</taxon>
        <taxon>Methanomicrobiales</taxon>
        <taxon>Methanomicrobiaceae</taxon>
        <taxon>Methanoculleus</taxon>
    </lineage>
</organism>
<dbReference type="InterPro" id="IPR004459">
    <property type="entry name" value="CobQ_synth"/>
</dbReference>
<dbReference type="InterPro" id="IPR027417">
    <property type="entry name" value="P-loop_NTPase"/>
</dbReference>
<reference evidence="10 11" key="1">
    <citation type="submission" date="2023-10" db="EMBL/GenBank/DDBJ databases">
        <title>The complete genome sequence of Methanoculleus palmolei DSM 4273.</title>
        <authorList>
            <person name="Lai S.-J."/>
            <person name="You Y.-T."/>
            <person name="Chen S.-C."/>
        </authorList>
    </citation>
    <scope>NUCLEOTIDE SEQUENCE [LARGE SCALE GENOMIC DNA]</scope>
    <source>
        <strain evidence="10 11">DSM 4273</strain>
    </source>
</reference>
<dbReference type="Pfam" id="PF07685">
    <property type="entry name" value="GATase_3"/>
    <property type="match status" value="1"/>
</dbReference>
<evidence type="ECO:0000313" key="11">
    <source>
        <dbReference type="Proteomes" id="UP001626603"/>
    </source>
</evidence>
<evidence type="ECO:0000313" key="10">
    <source>
        <dbReference type="EMBL" id="WOX55915.1"/>
    </source>
</evidence>
<evidence type="ECO:0000256" key="2">
    <source>
        <dbReference type="ARBA" id="ARBA00006205"/>
    </source>
</evidence>
<evidence type="ECO:0000256" key="3">
    <source>
        <dbReference type="ARBA" id="ARBA00014921"/>
    </source>
</evidence>
<dbReference type="PROSITE" id="PS51273">
    <property type="entry name" value="GATASE_TYPE_1"/>
    <property type="match status" value="1"/>
</dbReference>
<dbReference type="GO" id="GO:0015420">
    <property type="term" value="F:ABC-type vitamin B12 transporter activity"/>
    <property type="evidence" value="ECO:0007669"/>
    <property type="project" value="UniProtKB-UniRule"/>
</dbReference>
<dbReference type="InterPro" id="IPR047045">
    <property type="entry name" value="CobQ_N"/>
</dbReference>
<feature type="domain" description="CobQ/CobB/MinD/ParA nucleotide binding" evidence="8">
    <location>
        <begin position="4"/>
        <end position="226"/>
    </location>
</feature>
<dbReference type="PANTHER" id="PTHR21343:SF1">
    <property type="entry name" value="COBYRIC ACID SYNTHASE"/>
    <property type="match status" value="1"/>
</dbReference>
<dbReference type="InterPro" id="IPR033949">
    <property type="entry name" value="CobQ_GATase1"/>
</dbReference>
<evidence type="ECO:0000256" key="4">
    <source>
        <dbReference type="ARBA" id="ARBA00022573"/>
    </source>
</evidence>
<gene>
    <name evidence="7" type="primary">cobQ</name>
    <name evidence="10" type="ORF">R6Y95_00925</name>
</gene>
<evidence type="ECO:0000256" key="6">
    <source>
        <dbReference type="ARBA" id="ARBA00025166"/>
    </source>
</evidence>
<dbReference type="HAMAP" id="MF_00028">
    <property type="entry name" value="CobQ"/>
    <property type="match status" value="1"/>
</dbReference>
<dbReference type="GO" id="GO:0009236">
    <property type="term" value="P:cobalamin biosynthetic process"/>
    <property type="evidence" value="ECO:0007669"/>
    <property type="project" value="UniProtKB-UniRule"/>
</dbReference>
<dbReference type="NCBIfam" id="TIGR00313">
    <property type="entry name" value="cobQ"/>
    <property type="match status" value="1"/>
</dbReference>
<dbReference type="InterPro" id="IPR029062">
    <property type="entry name" value="Class_I_gatase-like"/>
</dbReference>
<dbReference type="CDD" id="cd05389">
    <property type="entry name" value="CobQ_N"/>
    <property type="match status" value="1"/>
</dbReference>
<sequence>MSLIVLGTASHVGKSVTVAALCRALYRRGIPVAPFKSQNMSLNSYVTADGSEIGIAQAVQAFAAGVEPSADMNPILLKPKGDQTSQVVLLGRPYKDVQIRDYYAETDMLLSEAVAAFERVRQRYGHVVVEGAGGAAEVNLYDRDIANIRLARSLRLPIVLVADIERGGVFAQVYGTLALLPEDIRPLVVGVIVNKFRGDVGLFASGVEKLEELTGVRVFGVVPYIEISLPSEDSLSIADKGHRTTERPIRIAIVRLPRISNFTDFEVLEEYASTDYVRPGASLAGYDCIILPGTKNTVEDLAVLNRAGTGDELRLARERGVPIIGICGGYQMLGRRIVDAGIESGTAAEYPGFGLLDVATAFTGYRKTTVQVRRRAAGPGPILSRMGEVDGYEIHMGETERGGLPEAFAGEGAATPDGLVFGTYMHGLFQNSCAVNALLVYLSEKRGVPFEPIPNADAGALGAAAAYDDLARHFEEHVDMDAILPYFQESGPAPEEWVGGRGAPRRHQV</sequence>
<proteinExistence type="inferred from homology"/>
<accession>A0ABD8A8R9</accession>
<evidence type="ECO:0000259" key="8">
    <source>
        <dbReference type="Pfam" id="PF01656"/>
    </source>
</evidence>
<comment type="pathway">
    <text evidence="1 7">Cofactor biosynthesis; adenosylcobalamin biosynthesis.</text>
</comment>
<dbReference type="AlphaFoldDB" id="A0ABD8A8R9"/>
<evidence type="ECO:0000259" key="9">
    <source>
        <dbReference type="Pfam" id="PF07685"/>
    </source>
</evidence>
<dbReference type="SUPFAM" id="SSF52540">
    <property type="entry name" value="P-loop containing nucleoside triphosphate hydrolases"/>
    <property type="match status" value="1"/>
</dbReference>
<feature type="active site" evidence="7">
    <location>
        <position position="426"/>
    </location>
</feature>
<dbReference type="EMBL" id="CP137641">
    <property type="protein sequence ID" value="WOX55915.1"/>
    <property type="molecule type" value="Genomic_DNA"/>
</dbReference>
<name>A0ABD8A8R9_9EURY</name>
<evidence type="ECO:0000256" key="5">
    <source>
        <dbReference type="ARBA" id="ARBA00022962"/>
    </source>
</evidence>
<dbReference type="SUPFAM" id="SSF52317">
    <property type="entry name" value="Class I glutamine amidotransferase-like"/>
    <property type="match status" value="1"/>
</dbReference>
<dbReference type="CDD" id="cd01750">
    <property type="entry name" value="GATase1_CobQ"/>
    <property type="match status" value="1"/>
</dbReference>
<dbReference type="Proteomes" id="UP001626603">
    <property type="component" value="Chromosome"/>
</dbReference>
<feature type="domain" description="CobB/CobQ-like glutamine amidotransferase" evidence="9">
    <location>
        <begin position="250"/>
        <end position="432"/>
    </location>
</feature>
<evidence type="ECO:0000256" key="7">
    <source>
        <dbReference type="HAMAP-Rule" id="MF_00028"/>
    </source>
</evidence>
<evidence type="ECO:0000256" key="1">
    <source>
        <dbReference type="ARBA" id="ARBA00004953"/>
    </source>
</evidence>
<dbReference type="Gene3D" id="3.40.50.300">
    <property type="entry name" value="P-loop containing nucleotide triphosphate hydrolases"/>
    <property type="match status" value="1"/>
</dbReference>
<protein>
    <recommendedName>
        <fullName evidence="3 7">Probable cobyric acid synthase</fullName>
    </recommendedName>
</protein>
<comment type="function">
    <text evidence="6 7">Catalyzes amidations at positions B, D, E, and G on adenosylcobyrinic A,C-diamide. NH(2) groups are provided by glutamine, and one molecule of ATP is hydrogenolyzed for each amidation.</text>
</comment>
<dbReference type="NCBIfam" id="NF001989">
    <property type="entry name" value="PRK00784.1"/>
    <property type="match status" value="1"/>
</dbReference>
<dbReference type="PROSITE" id="PS51274">
    <property type="entry name" value="GATASE_COBBQ"/>
    <property type="match status" value="1"/>
</dbReference>
<keyword evidence="11" id="KW-1185">Reference proteome</keyword>
<keyword evidence="5 7" id="KW-0315">Glutamine amidotransferase</keyword>
<comment type="similarity">
    <text evidence="2 7">Belongs to the CobB/CobQ family. CobQ subfamily.</text>
</comment>
<dbReference type="PANTHER" id="PTHR21343">
    <property type="entry name" value="DETHIOBIOTIN SYNTHETASE"/>
    <property type="match status" value="1"/>
</dbReference>
<keyword evidence="4 7" id="KW-0169">Cobalamin biosynthesis</keyword>
<dbReference type="InterPro" id="IPR002586">
    <property type="entry name" value="CobQ/CobB/MinD/ParA_Nub-bd_dom"/>
</dbReference>
<dbReference type="Gene3D" id="3.40.50.880">
    <property type="match status" value="1"/>
</dbReference>
<feature type="active site" description="Nucleophile" evidence="7">
    <location>
        <position position="327"/>
    </location>
</feature>